<sequence length="116" mass="13115">MIEKPYIASDLIIITGDRNKTQLANYNQAAGMGFTIFDGKTPIACGGVRVQGIGVAWFAMSEEAKKHPVSVIRKAKKRIEEMQRKQEVCELFAESVDTDKWLESLGFKKNDNIYMR</sequence>
<proteinExistence type="predicted"/>
<dbReference type="AlphaFoldDB" id="A0A0F8ZMX2"/>
<gene>
    <name evidence="1" type="ORF">LCGC14_2675280</name>
</gene>
<evidence type="ECO:0000313" key="1">
    <source>
        <dbReference type="EMBL" id="KKK95193.1"/>
    </source>
</evidence>
<name>A0A0F8ZMX2_9ZZZZ</name>
<organism evidence="1">
    <name type="scientific">marine sediment metagenome</name>
    <dbReference type="NCBI Taxonomy" id="412755"/>
    <lineage>
        <taxon>unclassified sequences</taxon>
        <taxon>metagenomes</taxon>
        <taxon>ecological metagenomes</taxon>
    </lineage>
</organism>
<dbReference type="EMBL" id="LAZR01047016">
    <property type="protein sequence ID" value="KKK95193.1"/>
    <property type="molecule type" value="Genomic_DNA"/>
</dbReference>
<reference evidence="1" key="1">
    <citation type="journal article" date="2015" name="Nature">
        <title>Complex archaea that bridge the gap between prokaryotes and eukaryotes.</title>
        <authorList>
            <person name="Spang A."/>
            <person name="Saw J.H."/>
            <person name="Jorgensen S.L."/>
            <person name="Zaremba-Niedzwiedzka K."/>
            <person name="Martijn J."/>
            <person name="Lind A.E."/>
            <person name="van Eijk R."/>
            <person name="Schleper C."/>
            <person name="Guy L."/>
            <person name="Ettema T.J."/>
        </authorList>
    </citation>
    <scope>NUCLEOTIDE SEQUENCE</scope>
</reference>
<accession>A0A0F8ZMX2</accession>
<comment type="caution">
    <text evidence="1">The sequence shown here is derived from an EMBL/GenBank/DDBJ whole genome shotgun (WGS) entry which is preliminary data.</text>
</comment>
<protein>
    <submittedName>
        <fullName evidence="1">Uncharacterized protein</fullName>
    </submittedName>
</protein>